<accession>A0A6C0CD60</accession>
<organism evidence="2">
    <name type="scientific">viral metagenome</name>
    <dbReference type="NCBI Taxonomy" id="1070528"/>
    <lineage>
        <taxon>unclassified sequences</taxon>
        <taxon>metagenomes</taxon>
        <taxon>organismal metagenomes</taxon>
    </lineage>
</organism>
<proteinExistence type="predicted"/>
<dbReference type="AlphaFoldDB" id="A0A6C0CD60"/>
<name>A0A6C0CD60_9ZZZZ</name>
<feature type="region of interest" description="Disordered" evidence="1">
    <location>
        <begin position="260"/>
        <end position="305"/>
    </location>
</feature>
<evidence type="ECO:0000256" key="1">
    <source>
        <dbReference type="SAM" id="MobiDB-lite"/>
    </source>
</evidence>
<dbReference type="EMBL" id="MN739395">
    <property type="protein sequence ID" value="QHT02508.1"/>
    <property type="molecule type" value="Genomic_DNA"/>
</dbReference>
<protein>
    <submittedName>
        <fullName evidence="2">Uncharacterized protein</fullName>
    </submittedName>
</protein>
<feature type="compositionally biased region" description="Basic residues" evidence="1">
    <location>
        <begin position="260"/>
        <end position="299"/>
    </location>
</feature>
<evidence type="ECO:0000313" key="2">
    <source>
        <dbReference type="EMBL" id="QHT02508.1"/>
    </source>
</evidence>
<sequence length="305" mass="35039">MDVKIIDKGTQLFKTVSYECESIKSYMDIKPTKPCYTNKMIWLSEDRERALSYGSDLKIFMVKNDLNLLNLTNDNIPNFLNDKIDDEYPEINSTILRVISRDSLNLREQTINLYGLLTGAPPFSVNVQLHILKTVRDNIKGYGDIFRYDGNTIGQIMITPDKKEFANVVDEYISIGDSLDEEQLKLTNQRLSIYGLDQLLLKLMCLNEQVNHNDVHGWYVPRGSQTVWIEIVKGQQVSDMGEIALFDCRNLVECSIKGSIKKKTKRKNKSKPKKSKSKRKSKPKKSKPKKSKPKSKGSKTKYMLN</sequence>
<reference evidence="2" key="1">
    <citation type="journal article" date="2020" name="Nature">
        <title>Giant virus diversity and host interactions through global metagenomics.</title>
        <authorList>
            <person name="Schulz F."/>
            <person name="Roux S."/>
            <person name="Paez-Espino D."/>
            <person name="Jungbluth S."/>
            <person name="Walsh D.A."/>
            <person name="Denef V.J."/>
            <person name="McMahon K.D."/>
            <person name="Konstantinidis K.T."/>
            <person name="Eloe-Fadrosh E.A."/>
            <person name="Kyrpides N.C."/>
            <person name="Woyke T."/>
        </authorList>
    </citation>
    <scope>NUCLEOTIDE SEQUENCE</scope>
    <source>
        <strain evidence="2">GVMAG-M-3300020595-32</strain>
    </source>
</reference>